<dbReference type="EMBL" id="JAPEVA010000073">
    <property type="protein sequence ID" value="KAJ4401486.1"/>
    <property type="molecule type" value="Genomic_DNA"/>
</dbReference>
<comment type="caution">
    <text evidence="1">The sequence shown here is derived from an EMBL/GenBank/DDBJ whole genome shotgun (WGS) entry which is preliminary data.</text>
</comment>
<keyword evidence="2" id="KW-1185">Reference proteome</keyword>
<dbReference type="Proteomes" id="UP001140510">
    <property type="component" value="Unassembled WGS sequence"/>
</dbReference>
<name>A0A9W8ZAL0_9PLEO</name>
<accession>A0A9W8ZAL0</accession>
<evidence type="ECO:0000313" key="1">
    <source>
        <dbReference type="EMBL" id="KAJ4401486.1"/>
    </source>
</evidence>
<proteinExistence type="predicted"/>
<dbReference type="AlphaFoldDB" id="A0A9W8ZAL0"/>
<evidence type="ECO:0000313" key="2">
    <source>
        <dbReference type="Proteomes" id="UP001140510"/>
    </source>
</evidence>
<gene>
    <name evidence="1" type="ORF">N0V91_007920</name>
</gene>
<reference evidence="1" key="1">
    <citation type="submission" date="2022-10" db="EMBL/GenBank/DDBJ databases">
        <title>Tapping the CABI collections for fungal endophytes: first genome assemblies for Collariella, Neodidymelliopsis, Ascochyta clinopodiicola, Didymella pomorum, Didymosphaeria variabile, Neocosmospora piperis and Neocucurbitaria cava.</title>
        <authorList>
            <person name="Hill R."/>
        </authorList>
    </citation>
    <scope>NUCLEOTIDE SEQUENCE</scope>
    <source>
        <strain evidence="1">IMI 355091</strain>
    </source>
</reference>
<protein>
    <submittedName>
        <fullName evidence="1">Uncharacterized protein</fullName>
    </submittedName>
</protein>
<sequence length="111" mass="12784">MNSATSAFLTRQLVSRYLRDENPFTDLDKKHNALVDPQVKILSGRETPNDILRLPKALKLKVTKSDKMEVKEIGEVVEIEESRLKKRKRPVRRWDVARRAAEAAEREAEAS</sequence>
<organism evidence="1 2">
    <name type="scientific">Didymella pomorum</name>
    <dbReference type="NCBI Taxonomy" id="749634"/>
    <lineage>
        <taxon>Eukaryota</taxon>
        <taxon>Fungi</taxon>
        <taxon>Dikarya</taxon>
        <taxon>Ascomycota</taxon>
        <taxon>Pezizomycotina</taxon>
        <taxon>Dothideomycetes</taxon>
        <taxon>Pleosporomycetidae</taxon>
        <taxon>Pleosporales</taxon>
        <taxon>Pleosporineae</taxon>
        <taxon>Didymellaceae</taxon>
        <taxon>Didymella</taxon>
    </lineage>
</organism>